<sequence length="75" mass="7756">MTGAQDGGRPLRTGDAARDTSHLVVDAGGQGRRTLVTAWPPSPGLEVLLFGPGEMAERGPAVEAWKIPAGANLHL</sequence>
<dbReference type="AlphaFoldDB" id="A0AAV7QHF5"/>
<gene>
    <name evidence="2" type="ORF">NDU88_004088</name>
</gene>
<organism evidence="2 3">
    <name type="scientific">Pleurodeles waltl</name>
    <name type="common">Iberian ribbed newt</name>
    <dbReference type="NCBI Taxonomy" id="8319"/>
    <lineage>
        <taxon>Eukaryota</taxon>
        <taxon>Metazoa</taxon>
        <taxon>Chordata</taxon>
        <taxon>Craniata</taxon>
        <taxon>Vertebrata</taxon>
        <taxon>Euteleostomi</taxon>
        <taxon>Amphibia</taxon>
        <taxon>Batrachia</taxon>
        <taxon>Caudata</taxon>
        <taxon>Salamandroidea</taxon>
        <taxon>Salamandridae</taxon>
        <taxon>Pleurodelinae</taxon>
        <taxon>Pleurodeles</taxon>
    </lineage>
</organism>
<evidence type="ECO:0000313" key="3">
    <source>
        <dbReference type="Proteomes" id="UP001066276"/>
    </source>
</evidence>
<keyword evidence="3" id="KW-1185">Reference proteome</keyword>
<comment type="caution">
    <text evidence="2">The sequence shown here is derived from an EMBL/GenBank/DDBJ whole genome shotgun (WGS) entry which is preliminary data.</text>
</comment>
<feature type="region of interest" description="Disordered" evidence="1">
    <location>
        <begin position="1"/>
        <end position="20"/>
    </location>
</feature>
<dbReference type="Proteomes" id="UP001066276">
    <property type="component" value="Chromosome 6"/>
</dbReference>
<name>A0AAV7QHF5_PLEWA</name>
<evidence type="ECO:0000256" key="1">
    <source>
        <dbReference type="SAM" id="MobiDB-lite"/>
    </source>
</evidence>
<dbReference type="EMBL" id="JANPWB010000010">
    <property type="protein sequence ID" value="KAJ1137690.1"/>
    <property type="molecule type" value="Genomic_DNA"/>
</dbReference>
<reference evidence="2" key="1">
    <citation type="journal article" date="2022" name="bioRxiv">
        <title>Sequencing and chromosome-scale assembly of the giantPleurodeles waltlgenome.</title>
        <authorList>
            <person name="Brown T."/>
            <person name="Elewa A."/>
            <person name="Iarovenko S."/>
            <person name="Subramanian E."/>
            <person name="Araus A.J."/>
            <person name="Petzold A."/>
            <person name="Susuki M."/>
            <person name="Suzuki K.-i.T."/>
            <person name="Hayashi T."/>
            <person name="Toyoda A."/>
            <person name="Oliveira C."/>
            <person name="Osipova E."/>
            <person name="Leigh N.D."/>
            <person name="Simon A."/>
            <person name="Yun M.H."/>
        </authorList>
    </citation>
    <scope>NUCLEOTIDE SEQUENCE</scope>
    <source>
        <strain evidence="2">20211129_DDA</strain>
        <tissue evidence="2">Liver</tissue>
    </source>
</reference>
<accession>A0AAV7QHF5</accession>
<proteinExistence type="predicted"/>
<evidence type="ECO:0000313" key="2">
    <source>
        <dbReference type="EMBL" id="KAJ1137690.1"/>
    </source>
</evidence>
<protein>
    <submittedName>
        <fullName evidence="2">Uncharacterized protein</fullName>
    </submittedName>
</protein>